<dbReference type="Gene3D" id="3.40.50.150">
    <property type="entry name" value="Vaccinia Virus protein VP39"/>
    <property type="match status" value="1"/>
</dbReference>
<feature type="binding site" evidence="6">
    <location>
        <position position="131"/>
    </location>
    <ligand>
        <name>S-adenosyl-L-methionine</name>
        <dbReference type="ChEBI" id="CHEBI:59789"/>
    </ligand>
</feature>
<name>A0A917AID9_9RHOB</name>
<comment type="caution">
    <text evidence="6">Lacks conserved residue(s) required for the propagation of feature annotation.</text>
</comment>
<dbReference type="InterPro" id="IPR003682">
    <property type="entry name" value="rRNA_ssu_MeTfrase_G"/>
</dbReference>
<feature type="binding site" evidence="6">
    <location>
        <position position="63"/>
    </location>
    <ligand>
        <name>S-adenosyl-L-methionine</name>
        <dbReference type="ChEBI" id="CHEBI:59789"/>
    </ligand>
</feature>
<gene>
    <name evidence="6 7" type="primary">rsmG</name>
    <name evidence="7" type="ORF">GCM10011517_23760</name>
</gene>
<comment type="function">
    <text evidence="6">Specifically methylates the N7 position of guanine in position 527 of 16S rRNA.</text>
</comment>
<feature type="binding site" evidence="6">
    <location>
        <begin position="117"/>
        <end position="118"/>
    </location>
    <ligand>
        <name>S-adenosyl-L-methionine</name>
        <dbReference type="ChEBI" id="CHEBI:59789"/>
    </ligand>
</feature>
<dbReference type="Pfam" id="PF02527">
    <property type="entry name" value="GidB"/>
    <property type="match status" value="1"/>
</dbReference>
<evidence type="ECO:0000313" key="8">
    <source>
        <dbReference type="Proteomes" id="UP000606730"/>
    </source>
</evidence>
<dbReference type="PANTHER" id="PTHR31760">
    <property type="entry name" value="S-ADENOSYL-L-METHIONINE-DEPENDENT METHYLTRANSFERASES SUPERFAMILY PROTEIN"/>
    <property type="match status" value="1"/>
</dbReference>
<comment type="subcellular location">
    <subcellularLocation>
        <location evidence="6">Cytoplasm</location>
    </subcellularLocation>
</comment>
<keyword evidence="5 6" id="KW-0949">S-adenosyl-L-methionine</keyword>
<reference evidence="7" key="1">
    <citation type="journal article" date="2014" name="Int. J. Syst. Evol. Microbiol.">
        <title>Complete genome sequence of Corynebacterium casei LMG S-19264T (=DSM 44701T), isolated from a smear-ripened cheese.</title>
        <authorList>
            <consortium name="US DOE Joint Genome Institute (JGI-PGF)"/>
            <person name="Walter F."/>
            <person name="Albersmeier A."/>
            <person name="Kalinowski J."/>
            <person name="Ruckert C."/>
        </authorList>
    </citation>
    <scope>NUCLEOTIDE SEQUENCE</scope>
    <source>
        <strain evidence="7">CGMCC 1.16012</strain>
    </source>
</reference>
<sequence>MIDVSRETRERLETYESLLKKWNPAINLVSKSTLDDAWTRHFVDSAQIFDLTPDDTRHWVDIGSGGGFPGLVVAIMAAEARPEMSTTLIESDLRKATFLRTVIRETGISAKVLSERIEKAPPQQADVLSARALAPLTDLLGFAERHLSPKGLTVFPKGKSAVDEINAALETWSFDLQKVVSQTDSDAVILLIRDIRRAK</sequence>
<evidence type="ECO:0000256" key="1">
    <source>
        <dbReference type="ARBA" id="ARBA00022490"/>
    </source>
</evidence>
<dbReference type="HAMAP" id="MF_00074">
    <property type="entry name" value="16SrRNA_methyltr_G"/>
    <property type="match status" value="1"/>
</dbReference>
<organism evidence="7 8">
    <name type="scientific">Actibacterium pelagium</name>
    <dbReference type="NCBI Taxonomy" id="2029103"/>
    <lineage>
        <taxon>Bacteria</taxon>
        <taxon>Pseudomonadati</taxon>
        <taxon>Pseudomonadota</taxon>
        <taxon>Alphaproteobacteria</taxon>
        <taxon>Rhodobacterales</taxon>
        <taxon>Roseobacteraceae</taxon>
        <taxon>Actibacterium</taxon>
    </lineage>
</organism>
<proteinExistence type="inferred from homology"/>
<keyword evidence="3 6" id="KW-0489">Methyltransferase</keyword>
<evidence type="ECO:0000256" key="2">
    <source>
        <dbReference type="ARBA" id="ARBA00022552"/>
    </source>
</evidence>
<dbReference type="OrthoDB" id="9808773at2"/>
<dbReference type="EMBL" id="BMKN01000002">
    <property type="protein sequence ID" value="GGE55404.1"/>
    <property type="molecule type" value="Genomic_DNA"/>
</dbReference>
<evidence type="ECO:0000256" key="5">
    <source>
        <dbReference type="ARBA" id="ARBA00022691"/>
    </source>
</evidence>
<comment type="caution">
    <text evidence="7">The sequence shown here is derived from an EMBL/GenBank/DDBJ whole genome shotgun (WGS) entry which is preliminary data.</text>
</comment>
<dbReference type="NCBIfam" id="TIGR00138">
    <property type="entry name" value="rsmG_gidB"/>
    <property type="match status" value="1"/>
</dbReference>
<dbReference type="AlphaFoldDB" id="A0A917AID9"/>
<comment type="catalytic activity">
    <reaction evidence="6">
        <text>guanosine(527) in 16S rRNA + S-adenosyl-L-methionine = N(7)-methylguanosine(527) in 16S rRNA + S-adenosyl-L-homocysteine</text>
        <dbReference type="Rhea" id="RHEA:42732"/>
        <dbReference type="Rhea" id="RHEA-COMP:10209"/>
        <dbReference type="Rhea" id="RHEA-COMP:10210"/>
        <dbReference type="ChEBI" id="CHEBI:57856"/>
        <dbReference type="ChEBI" id="CHEBI:59789"/>
        <dbReference type="ChEBI" id="CHEBI:74269"/>
        <dbReference type="ChEBI" id="CHEBI:74480"/>
        <dbReference type="EC" id="2.1.1.170"/>
    </reaction>
</comment>
<keyword evidence="4 6" id="KW-0808">Transferase</keyword>
<dbReference type="RefSeq" id="WP_095594284.1">
    <property type="nucleotide sequence ID" value="NZ_BMKN01000002.1"/>
</dbReference>
<keyword evidence="8" id="KW-1185">Reference proteome</keyword>
<dbReference type="PANTHER" id="PTHR31760:SF0">
    <property type="entry name" value="S-ADENOSYL-L-METHIONINE-DEPENDENT METHYLTRANSFERASES SUPERFAMILY PROTEIN"/>
    <property type="match status" value="1"/>
</dbReference>
<evidence type="ECO:0000256" key="3">
    <source>
        <dbReference type="ARBA" id="ARBA00022603"/>
    </source>
</evidence>
<accession>A0A917AID9</accession>
<dbReference type="SUPFAM" id="SSF53335">
    <property type="entry name" value="S-adenosyl-L-methionine-dependent methyltransferases"/>
    <property type="match status" value="1"/>
</dbReference>
<protein>
    <recommendedName>
        <fullName evidence="6">Ribosomal RNA small subunit methyltransferase G</fullName>
        <ecNumber evidence="6">2.1.1.170</ecNumber>
    </recommendedName>
    <alternativeName>
        <fullName evidence="6">16S rRNA 7-methylguanosine methyltransferase</fullName>
        <shortName evidence="6">16S rRNA m7G methyltransferase</shortName>
    </alternativeName>
</protein>
<comment type="similarity">
    <text evidence="6">Belongs to the methyltransferase superfamily. RNA methyltransferase RsmG family.</text>
</comment>
<keyword evidence="1 6" id="KW-0963">Cytoplasm</keyword>
<evidence type="ECO:0000256" key="6">
    <source>
        <dbReference type="HAMAP-Rule" id="MF_00074"/>
    </source>
</evidence>
<evidence type="ECO:0000256" key="4">
    <source>
        <dbReference type="ARBA" id="ARBA00022679"/>
    </source>
</evidence>
<dbReference type="GO" id="GO:0005829">
    <property type="term" value="C:cytosol"/>
    <property type="evidence" value="ECO:0007669"/>
    <property type="project" value="TreeGrafter"/>
</dbReference>
<feature type="binding site" evidence="6">
    <location>
        <position position="68"/>
    </location>
    <ligand>
        <name>S-adenosyl-L-methionine</name>
        <dbReference type="ChEBI" id="CHEBI:59789"/>
    </ligand>
</feature>
<dbReference type="InterPro" id="IPR029063">
    <property type="entry name" value="SAM-dependent_MTases_sf"/>
</dbReference>
<dbReference type="Proteomes" id="UP000606730">
    <property type="component" value="Unassembled WGS sequence"/>
</dbReference>
<dbReference type="PIRSF" id="PIRSF003078">
    <property type="entry name" value="GidB"/>
    <property type="match status" value="1"/>
</dbReference>
<dbReference type="GO" id="GO:0070043">
    <property type="term" value="F:rRNA (guanine-N7-)-methyltransferase activity"/>
    <property type="evidence" value="ECO:0007669"/>
    <property type="project" value="UniProtKB-UniRule"/>
</dbReference>
<reference evidence="7" key="2">
    <citation type="submission" date="2020-09" db="EMBL/GenBank/DDBJ databases">
        <authorList>
            <person name="Sun Q."/>
            <person name="Zhou Y."/>
        </authorList>
    </citation>
    <scope>NUCLEOTIDE SEQUENCE</scope>
    <source>
        <strain evidence="7">CGMCC 1.16012</strain>
    </source>
</reference>
<keyword evidence="2 6" id="KW-0698">rRNA processing</keyword>
<evidence type="ECO:0000313" key="7">
    <source>
        <dbReference type="EMBL" id="GGE55404.1"/>
    </source>
</evidence>
<dbReference type="EC" id="2.1.1.170" evidence="6"/>